<evidence type="ECO:0000313" key="8">
    <source>
        <dbReference type="WBParaSite" id="jg20916"/>
    </source>
</evidence>
<evidence type="ECO:0000313" key="7">
    <source>
        <dbReference type="Proteomes" id="UP000887574"/>
    </source>
</evidence>
<keyword evidence="7" id="KW-1185">Reference proteome</keyword>
<dbReference type="Pfam" id="PF00067">
    <property type="entry name" value="p450"/>
    <property type="match status" value="1"/>
</dbReference>
<dbReference type="InterPro" id="IPR017972">
    <property type="entry name" value="Cyt_P450_CS"/>
</dbReference>
<dbReference type="GO" id="GO:0016712">
    <property type="term" value="F:oxidoreductase activity, acting on paired donors, with incorporation or reduction of molecular oxygen, reduced flavin or flavoprotein as one donor, and incorporation of one atom of oxygen"/>
    <property type="evidence" value="ECO:0007669"/>
    <property type="project" value="TreeGrafter"/>
</dbReference>
<dbReference type="WBParaSite" id="jg20916">
    <property type="protein sequence ID" value="jg20916"/>
    <property type="gene ID" value="jg20916"/>
</dbReference>
<comment type="similarity">
    <text evidence="1 6">Belongs to the cytochrome P450 family.</text>
</comment>
<dbReference type="Proteomes" id="UP000887574">
    <property type="component" value="Unplaced"/>
</dbReference>
<dbReference type="GO" id="GO:0005737">
    <property type="term" value="C:cytoplasm"/>
    <property type="evidence" value="ECO:0007669"/>
    <property type="project" value="TreeGrafter"/>
</dbReference>
<evidence type="ECO:0000256" key="1">
    <source>
        <dbReference type="ARBA" id="ARBA00010617"/>
    </source>
</evidence>
<dbReference type="InterPro" id="IPR002401">
    <property type="entry name" value="Cyt_P450_E_grp-I"/>
</dbReference>
<dbReference type="SUPFAM" id="SSF48264">
    <property type="entry name" value="Cytochrome P450"/>
    <property type="match status" value="1"/>
</dbReference>
<keyword evidence="4 6" id="KW-0503">Monooxygenase</keyword>
<dbReference type="InterPro" id="IPR001128">
    <property type="entry name" value="Cyt_P450"/>
</dbReference>
<sequence>MISSVLYDEKIFAEPNKFMPERFIENGQLKKCEELIPFSLGKRQCLGESLARAELFLFTSNLFYLYKIGALTRKSHQHLIN</sequence>
<feature type="binding site" description="axial binding residue" evidence="5">
    <location>
        <position position="45"/>
    </location>
    <ligand>
        <name>heme</name>
        <dbReference type="ChEBI" id="CHEBI:30413"/>
    </ligand>
    <ligandPart>
        <name>Fe</name>
        <dbReference type="ChEBI" id="CHEBI:18248"/>
    </ligandPart>
</feature>
<keyword evidence="5 6" id="KW-0349">Heme</keyword>
<dbReference type="GO" id="GO:0020037">
    <property type="term" value="F:heme binding"/>
    <property type="evidence" value="ECO:0007669"/>
    <property type="project" value="InterPro"/>
</dbReference>
<dbReference type="Gene3D" id="1.10.630.10">
    <property type="entry name" value="Cytochrome P450"/>
    <property type="match status" value="1"/>
</dbReference>
<evidence type="ECO:0000256" key="3">
    <source>
        <dbReference type="ARBA" id="ARBA00023004"/>
    </source>
</evidence>
<keyword evidence="3 5" id="KW-0408">Iron</keyword>
<evidence type="ECO:0000256" key="2">
    <source>
        <dbReference type="ARBA" id="ARBA00022723"/>
    </source>
</evidence>
<comment type="cofactor">
    <cofactor evidence="5">
        <name>heme</name>
        <dbReference type="ChEBI" id="CHEBI:30413"/>
    </cofactor>
</comment>
<dbReference type="GO" id="GO:0006082">
    <property type="term" value="P:organic acid metabolic process"/>
    <property type="evidence" value="ECO:0007669"/>
    <property type="project" value="TreeGrafter"/>
</dbReference>
<name>A0A915DKD4_9BILA</name>
<dbReference type="GO" id="GO:0005506">
    <property type="term" value="F:iron ion binding"/>
    <property type="evidence" value="ECO:0007669"/>
    <property type="project" value="InterPro"/>
</dbReference>
<evidence type="ECO:0000256" key="6">
    <source>
        <dbReference type="RuleBase" id="RU000461"/>
    </source>
</evidence>
<dbReference type="PRINTS" id="PR00463">
    <property type="entry name" value="EP450I"/>
</dbReference>
<dbReference type="PANTHER" id="PTHR24300:SF375">
    <property type="entry name" value="CYTOCHROME P450 FAMILY"/>
    <property type="match status" value="1"/>
</dbReference>
<keyword evidence="2 5" id="KW-0479">Metal-binding</keyword>
<organism evidence="7 8">
    <name type="scientific">Ditylenchus dipsaci</name>
    <dbReference type="NCBI Taxonomy" id="166011"/>
    <lineage>
        <taxon>Eukaryota</taxon>
        <taxon>Metazoa</taxon>
        <taxon>Ecdysozoa</taxon>
        <taxon>Nematoda</taxon>
        <taxon>Chromadorea</taxon>
        <taxon>Rhabditida</taxon>
        <taxon>Tylenchina</taxon>
        <taxon>Tylenchomorpha</taxon>
        <taxon>Sphaerularioidea</taxon>
        <taxon>Anguinidae</taxon>
        <taxon>Anguininae</taxon>
        <taxon>Ditylenchus</taxon>
    </lineage>
</organism>
<keyword evidence="6" id="KW-0560">Oxidoreductase</keyword>
<dbReference type="InterPro" id="IPR050182">
    <property type="entry name" value="Cytochrome_P450_fam2"/>
</dbReference>
<dbReference type="GO" id="GO:0006805">
    <property type="term" value="P:xenobiotic metabolic process"/>
    <property type="evidence" value="ECO:0007669"/>
    <property type="project" value="TreeGrafter"/>
</dbReference>
<dbReference type="PROSITE" id="PS00086">
    <property type="entry name" value="CYTOCHROME_P450"/>
    <property type="match status" value="1"/>
</dbReference>
<dbReference type="AlphaFoldDB" id="A0A915DKD4"/>
<evidence type="ECO:0000256" key="4">
    <source>
        <dbReference type="ARBA" id="ARBA00023033"/>
    </source>
</evidence>
<proteinExistence type="inferred from homology"/>
<reference evidence="8" key="1">
    <citation type="submission" date="2022-11" db="UniProtKB">
        <authorList>
            <consortium name="WormBaseParasite"/>
        </authorList>
    </citation>
    <scope>IDENTIFICATION</scope>
</reference>
<dbReference type="PANTHER" id="PTHR24300">
    <property type="entry name" value="CYTOCHROME P450 508A4-RELATED"/>
    <property type="match status" value="1"/>
</dbReference>
<evidence type="ECO:0000256" key="5">
    <source>
        <dbReference type="PIRSR" id="PIRSR602401-1"/>
    </source>
</evidence>
<dbReference type="InterPro" id="IPR036396">
    <property type="entry name" value="Cyt_P450_sf"/>
</dbReference>
<protein>
    <submittedName>
        <fullName evidence="8">Cytochrome P450</fullName>
    </submittedName>
</protein>
<accession>A0A915DKD4</accession>